<gene>
    <name evidence="6" type="ORF">BDEG_20971</name>
</gene>
<name>A0A177WAY8_BATDL</name>
<dbReference type="AlphaFoldDB" id="A0A177WAY8"/>
<dbReference type="Pfam" id="PF07647">
    <property type="entry name" value="SAM_2"/>
    <property type="match status" value="1"/>
</dbReference>
<dbReference type="InterPro" id="IPR050897">
    <property type="entry name" value="SMAUG/VTS1_RNA-bind"/>
</dbReference>
<reference evidence="6 7" key="2">
    <citation type="submission" date="2016-05" db="EMBL/GenBank/DDBJ databases">
        <title>Lineage-specific infection strategies underlie the spectrum of fungal disease in amphibians.</title>
        <authorList>
            <person name="Cuomo C.A."/>
            <person name="Farrer R.A."/>
            <person name="James T."/>
            <person name="Longcore J."/>
            <person name="Birren B."/>
        </authorList>
    </citation>
    <scope>NUCLEOTIDE SEQUENCE [LARGE SCALE GENOMIC DNA]</scope>
    <source>
        <strain evidence="6 7">JEL423</strain>
    </source>
</reference>
<dbReference type="Gene3D" id="1.10.150.50">
    <property type="entry name" value="Transcription Factor, Ets-1"/>
    <property type="match status" value="1"/>
</dbReference>
<evidence type="ECO:0000259" key="5">
    <source>
        <dbReference type="PROSITE" id="PS50105"/>
    </source>
</evidence>
<feature type="compositionally biased region" description="Polar residues" evidence="4">
    <location>
        <begin position="66"/>
        <end position="76"/>
    </location>
</feature>
<evidence type="ECO:0000313" key="7">
    <source>
        <dbReference type="Proteomes" id="UP000077115"/>
    </source>
</evidence>
<evidence type="ECO:0000313" key="6">
    <source>
        <dbReference type="EMBL" id="OAJ36854.1"/>
    </source>
</evidence>
<dbReference type="Proteomes" id="UP000077115">
    <property type="component" value="Unassembled WGS sequence"/>
</dbReference>
<dbReference type="VEuPathDB" id="FungiDB:BDEG_20971"/>
<dbReference type="InterPro" id="IPR001660">
    <property type="entry name" value="SAM"/>
</dbReference>
<dbReference type="PROSITE" id="PS50105">
    <property type="entry name" value="SAM_DOMAIN"/>
    <property type="match status" value="1"/>
</dbReference>
<evidence type="ECO:0000256" key="2">
    <source>
        <dbReference type="ARBA" id="ARBA00022490"/>
    </source>
</evidence>
<organism evidence="6 7">
    <name type="scientific">Batrachochytrium dendrobatidis (strain JEL423)</name>
    <dbReference type="NCBI Taxonomy" id="403673"/>
    <lineage>
        <taxon>Eukaryota</taxon>
        <taxon>Fungi</taxon>
        <taxon>Fungi incertae sedis</taxon>
        <taxon>Chytridiomycota</taxon>
        <taxon>Chytridiomycota incertae sedis</taxon>
        <taxon>Chytridiomycetes</taxon>
        <taxon>Rhizophydiales</taxon>
        <taxon>Rhizophydiales incertae sedis</taxon>
        <taxon>Batrachochytrium</taxon>
    </lineage>
</organism>
<proteinExistence type="predicted"/>
<dbReference type="OrthoDB" id="2155283at2759"/>
<dbReference type="InterPro" id="IPR057327">
    <property type="entry name" value="Vts1_dom"/>
</dbReference>
<reference evidence="6 7" key="1">
    <citation type="submission" date="2006-10" db="EMBL/GenBank/DDBJ databases">
        <title>The Genome Sequence of Batrachochytrium dendrobatidis JEL423.</title>
        <authorList>
            <consortium name="The Broad Institute Genome Sequencing Platform"/>
            <person name="Birren B."/>
            <person name="Lander E."/>
            <person name="Galagan J."/>
            <person name="Cuomo C."/>
            <person name="Devon K."/>
            <person name="Jaffe D."/>
            <person name="Butler J."/>
            <person name="Alvarez P."/>
            <person name="Gnerre S."/>
            <person name="Grabherr M."/>
            <person name="Kleber M."/>
            <person name="Mauceli E."/>
            <person name="Brockman W."/>
            <person name="Young S."/>
            <person name="LaButti K."/>
            <person name="Sykes S."/>
            <person name="DeCaprio D."/>
            <person name="Crawford M."/>
            <person name="Koehrsen M."/>
            <person name="Engels R."/>
            <person name="Montgomery P."/>
            <person name="Pearson M."/>
            <person name="Howarth C."/>
            <person name="Larson L."/>
            <person name="White J."/>
            <person name="O'Leary S."/>
            <person name="Kodira C."/>
            <person name="Zeng Q."/>
            <person name="Yandava C."/>
            <person name="Alvarado L."/>
            <person name="Longcore J."/>
            <person name="James T."/>
        </authorList>
    </citation>
    <scope>NUCLEOTIDE SEQUENCE [LARGE SCALE GENOMIC DNA]</scope>
    <source>
        <strain evidence="6 7">JEL423</strain>
    </source>
</reference>
<dbReference type="GO" id="GO:0000932">
    <property type="term" value="C:P-body"/>
    <property type="evidence" value="ECO:0007669"/>
    <property type="project" value="TreeGrafter"/>
</dbReference>
<dbReference type="SUPFAM" id="SSF47769">
    <property type="entry name" value="SAM/Pointed domain"/>
    <property type="match status" value="1"/>
</dbReference>
<dbReference type="InterPro" id="IPR013761">
    <property type="entry name" value="SAM/pointed_sf"/>
</dbReference>
<feature type="domain" description="SAM" evidence="5">
    <location>
        <begin position="432"/>
        <end position="493"/>
    </location>
</feature>
<evidence type="ECO:0000256" key="1">
    <source>
        <dbReference type="ARBA" id="ARBA00004496"/>
    </source>
</evidence>
<feature type="region of interest" description="Disordered" evidence="4">
    <location>
        <begin position="253"/>
        <end position="283"/>
    </location>
</feature>
<feature type="region of interest" description="Disordered" evidence="4">
    <location>
        <begin position="397"/>
        <end position="424"/>
    </location>
</feature>
<dbReference type="GO" id="GO:0003729">
    <property type="term" value="F:mRNA binding"/>
    <property type="evidence" value="ECO:0007669"/>
    <property type="project" value="TreeGrafter"/>
</dbReference>
<evidence type="ECO:0000256" key="3">
    <source>
        <dbReference type="ARBA" id="ARBA00022884"/>
    </source>
</evidence>
<sequence>MARARLDDHFREELRAIEQWFSVLSDPERTTALYTLLQNTTQVQIRFFVTVLQQMTQRDQLAGPLSPTQSATSATMQPVKATPASIPPSAIPEKESSSEVDYVSVNKMTAMRNSRRLYDRHSASFGDDKFQQVVGTSRLSCDNLEFPDDCNTGRYISPSNNANSNVKRISTSSTGSSLSGGAIGSNVMRPRSPIDDVIVSTNWSMLPPAVSERTTSLVGVEPPRITARTTSTQSPLIAVPLSLLNGNVSSFRQASSSSQPVSPAHRPIHTPASPTSVGSSLVVPPRRSMVPIGIEGTLTHNPSNHNSLFPGAGMGSSTGAPSAAAARNKNSAIDELLLQEWGMGSTAAFSLGSGTGAGGATHQAAASGTTEMVATGASASIGATNSLNLQYATSEFSDDGGDYGNTDPRSRSGTGGLHHKEKGKIPESVDLEAIKDIPSWLRSLRLHKYTPIFENDNWRAMIMLGEDDLIQRGVAALGARRKMMKVFELVRKELEAEGSGL</sequence>
<keyword evidence="3" id="KW-0694">RNA-binding</keyword>
<evidence type="ECO:0000256" key="4">
    <source>
        <dbReference type="SAM" id="MobiDB-lite"/>
    </source>
</evidence>
<dbReference type="SMART" id="SM00454">
    <property type="entry name" value="SAM"/>
    <property type="match status" value="1"/>
</dbReference>
<keyword evidence="2" id="KW-0963">Cytoplasm</keyword>
<dbReference type="PANTHER" id="PTHR12515:SF5">
    <property type="entry name" value="PROTEIN SMAUG"/>
    <property type="match status" value="1"/>
</dbReference>
<dbReference type="EMBL" id="DS022300">
    <property type="protein sequence ID" value="OAJ36854.1"/>
    <property type="molecule type" value="Genomic_DNA"/>
</dbReference>
<dbReference type="GO" id="GO:0000289">
    <property type="term" value="P:nuclear-transcribed mRNA poly(A) tail shortening"/>
    <property type="evidence" value="ECO:0007669"/>
    <property type="project" value="TreeGrafter"/>
</dbReference>
<protein>
    <recommendedName>
        <fullName evidence="5">SAM domain-containing protein</fullName>
    </recommendedName>
</protein>
<dbReference type="Pfam" id="PF25479">
    <property type="entry name" value="Vts1"/>
    <property type="match status" value="1"/>
</dbReference>
<dbReference type="PANTHER" id="PTHR12515">
    <property type="entry name" value="STERILE ALPHA MOTIF DOMAIN CONTAINING PROTEIN 4-RELATED"/>
    <property type="match status" value="1"/>
</dbReference>
<comment type="subcellular location">
    <subcellularLocation>
        <location evidence="1">Cytoplasm</location>
    </subcellularLocation>
</comment>
<feature type="region of interest" description="Disordered" evidence="4">
    <location>
        <begin position="62"/>
        <end position="98"/>
    </location>
</feature>
<accession>A0A177WAY8</accession>
<feature type="compositionally biased region" description="Low complexity" evidence="4">
    <location>
        <begin position="253"/>
        <end position="264"/>
    </location>
</feature>
<dbReference type="STRING" id="403673.A0A177WAY8"/>